<dbReference type="GO" id="GO:0002949">
    <property type="term" value="P:tRNA threonylcarbamoyladenosine modification"/>
    <property type="evidence" value="ECO:0007669"/>
    <property type="project" value="InterPro"/>
</dbReference>
<sequence length="225" mass="24879">MALILSINTAFETASVILSAGEDILFEMQHATQKDHASFLEPAIKSVARQANINLKDIEAFAVANGPGSYTGLRVGLSSAKALCYALQKPLILLNTLDVMALALKLQAQVAEENVLYCPMIDARRMEVFTALYDKDLSLLKSYSSEILSESFLEKEIKEGFFLVIGGNGSEKFKKITNYKKIIDVNPLSISKPLIILANKAFLKKAFSNVAYSEPLYLKPVYFKK</sequence>
<evidence type="ECO:0000259" key="1">
    <source>
        <dbReference type="Pfam" id="PF00814"/>
    </source>
</evidence>
<dbReference type="Gene3D" id="3.30.420.40">
    <property type="match status" value="2"/>
</dbReference>
<dbReference type="InterPro" id="IPR022496">
    <property type="entry name" value="T6A_TsaB"/>
</dbReference>
<proteinExistence type="predicted"/>
<evidence type="ECO:0000313" key="3">
    <source>
        <dbReference type="Proteomes" id="UP000199031"/>
    </source>
</evidence>
<dbReference type="InterPro" id="IPR043129">
    <property type="entry name" value="ATPase_NBD"/>
</dbReference>
<organism evidence="2 3">
    <name type="scientific">Parafilimonas terrae</name>
    <dbReference type="NCBI Taxonomy" id="1465490"/>
    <lineage>
        <taxon>Bacteria</taxon>
        <taxon>Pseudomonadati</taxon>
        <taxon>Bacteroidota</taxon>
        <taxon>Chitinophagia</taxon>
        <taxon>Chitinophagales</taxon>
        <taxon>Chitinophagaceae</taxon>
        <taxon>Parafilimonas</taxon>
    </lineage>
</organism>
<dbReference type="CDD" id="cd24032">
    <property type="entry name" value="ASKHA_NBD_TsaB"/>
    <property type="match status" value="1"/>
</dbReference>
<dbReference type="RefSeq" id="WP_177191965.1">
    <property type="nucleotide sequence ID" value="NZ_FOXQ01000016.1"/>
</dbReference>
<dbReference type="Proteomes" id="UP000199031">
    <property type="component" value="Unassembled WGS sequence"/>
</dbReference>
<dbReference type="PANTHER" id="PTHR11735">
    <property type="entry name" value="TRNA N6-ADENOSINE THREONYLCARBAMOYLTRANSFERASE"/>
    <property type="match status" value="1"/>
</dbReference>
<feature type="domain" description="Gcp-like" evidence="1">
    <location>
        <begin position="32"/>
        <end position="154"/>
    </location>
</feature>
<dbReference type="Pfam" id="PF00814">
    <property type="entry name" value="TsaD"/>
    <property type="match status" value="1"/>
</dbReference>
<keyword evidence="3" id="KW-1185">Reference proteome</keyword>
<evidence type="ECO:0000313" key="2">
    <source>
        <dbReference type="EMBL" id="SFQ50915.1"/>
    </source>
</evidence>
<gene>
    <name evidence="2" type="ORF">SAMN05444277_11621</name>
</gene>
<dbReference type="PANTHER" id="PTHR11735:SF11">
    <property type="entry name" value="TRNA THREONYLCARBAMOYLADENOSINE BIOSYNTHESIS PROTEIN TSAB"/>
    <property type="match status" value="1"/>
</dbReference>
<protein>
    <submittedName>
        <fullName evidence="2">tRNA threonylcarbamoyladenosine biosynthesis protein TsaB</fullName>
    </submittedName>
</protein>
<dbReference type="EMBL" id="FOXQ01000016">
    <property type="protein sequence ID" value="SFQ50915.1"/>
    <property type="molecule type" value="Genomic_DNA"/>
</dbReference>
<dbReference type="GO" id="GO:0005829">
    <property type="term" value="C:cytosol"/>
    <property type="evidence" value="ECO:0007669"/>
    <property type="project" value="TreeGrafter"/>
</dbReference>
<reference evidence="2 3" key="1">
    <citation type="submission" date="2016-10" db="EMBL/GenBank/DDBJ databases">
        <authorList>
            <person name="de Groot N.N."/>
        </authorList>
    </citation>
    <scope>NUCLEOTIDE SEQUENCE [LARGE SCALE GENOMIC DNA]</scope>
    <source>
        <strain evidence="2 3">DSM 28286</strain>
    </source>
</reference>
<dbReference type="SUPFAM" id="SSF53067">
    <property type="entry name" value="Actin-like ATPase domain"/>
    <property type="match status" value="2"/>
</dbReference>
<accession>A0A1I5Z3L8</accession>
<dbReference type="AlphaFoldDB" id="A0A1I5Z3L8"/>
<name>A0A1I5Z3L8_9BACT</name>
<dbReference type="NCBIfam" id="TIGR03725">
    <property type="entry name" value="T6A_YeaZ"/>
    <property type="match status" value="1"/>
</dbReference>
<dbReference type="InterPro" id="IPR000905">
    <property type="entry name" value="Gcp-like_dom"/>
</dbReference>
<dbReference type="STRING" id="1465490.SAMN05444277_11621"/>